<dbReference type="Proteomes" id="UP000030151">
    <property type="component" value="Unassembled WGS sequence"/>
</dbReference>
<name>A0A014N0E0_9HYPO</name>
<dbReference type="EMBL" id="JELW01000028">
    <property type="protein sequence ID" value="EXU98303.1"/>
    <property type="molecule type" value="Genomic_DNA"/>
</dbReference>
<dbReference type="SUPFAM" id="SSF56112">
    <property type="entry name" value="Protein kinase-like (PK-like)"/>
    <property type="match status" value="1"/>
</dbReference>
<protein>
    <recommendedName>
        <fullName evidence="3">ethanolamine kinase</fullName>
        <ecNumber evidence="3">2.7.1.82</ecNumber>
    </recommendedName>
</protein>
<evidence type="ECO:0000313" key="5">
    <source>
        <dbReference type="Proteomes" id="UP000030151"/>
    </source>
</evidence>
<dbReference type="Pfam" id="PF01633">
    <property type="entry name" value="Choline_kinase"/>
    <property type="match status" value="1"/>
</dbReference>
<comment type="similarity">
    <text evidence="2">Belongs to the choline/ethanolamine kinase family.</text>
</comment>
<evidence type="ECO:0000313" key="4">
    <source>
        <dbReference type="EMBL" id="EXU98303.1"/>
    </source>
</evidence>
<dbReference type="HOGENOM" id="CLU_012712_1_2_1"/>
<dbReference type="GO" id="GO:0005737">
    <property type="term" value="C:cytoplasm"/>
    <property type="evidence" value="ECO:0007669"/>
    <property type="project" value="TreeGrafter"/>
</dbReference>
<dbReference type="EC" id="2.7.1.82" evidence="3"/>
<evidence type="ECO:0000256" key="1">
    <source>
        <dbReference type="ARBA" id="ARBA00037883"/>
    </source>
</evidence>
<reference evidence="4 5" key="1">
    <citation type="submission" date="2014-02" db="EMBL/GenBank/DDBJ databases">
        <title>The genome sequence of the entomopathogenic fungus Metarhizium robertsii ARSEF 2575.</title>
        <authorList>
            <person name="Giuliano Garisto Donzelli B."/>
            <person name="Roe B.A."/>
            <person name="Macmil S.L."/>
            <person name="Krasnoff S.B."/>
            <person name="Gibson D.M."/>
        </authorList>
    </citation>
    <scope>NUCLEOTIDE SEQUENCE [LARGE SCALE GENOMIC DNA]</scope>
    <source>
        <strain evidence="4 5">ARSEF 2575</strain>
    </source>
</reference>
<sequence length="314" mass="35494">MPGGQDRNEDGNPKSDVPRLALQYSHKDPEKSALRLLRAIGHEWNDNHIHIVPVTSGINNTLIKLVHKRNDLAGEGIHESPILLKAYSVSTDILIDRERETEDHELLIRFDLAARSGRPARPEDLRKPAVYLAVARLLAEWHARVPCFASPRVLAHDADASATESKQTKPLTSLWVVLQKCITALPVGPELQRVRQAQLQAEFDRLVQQLDQRSEHGPYNVTTSHSDKETVSLIDYEYTMPAPAAFDIANHFSEWAGFECDFSALPTRSDRREFIKEYLRAFAVLAKDSQIDQEDSLSRLMVDVDLYRGVPGFF</sequence>
<dbReference type="Gene3D" id="3.90.1200.10">
    <property type="match status" value="1"/>
</dbReference>
<proteinExistence type="inferred from homology"/>
<evidence type="ECO:0000256" key="3">
    <source>
        <dbReference type="ARBA" id="ARBA00038874"/>
    </source>
</evidence>
<dbReference type="GO" id="GO:0006646">
    <property type="term" value="P:phosphatidylethanolamine biosynthetic process"/>
    <property type="evidence" value="ECO:0007669"/>
    <property type="project" value="TreeGrafter"/>
</dbReference>
<organism evidence="4 5">
    <name type="scientific">Metarhizium robertsii</name>
    <dbReference type="NCBI Taxonomy" id="568076"/>
    <lineage>
        <taxon>Eukaryota</taxon>
        <taxon>Fungi</taxon>
        <taxon>Dikarya</taxon>
        <taxon>Ascomycota</taxon>
        <taxon>Pezizomycotina</taxon>
        <taxon>Sordariomycetes</taxon>
        <taxon>Hypocreomycetidae</taxon>
        <taxon>Hypocreales</taxon>
        <taxon>Clavicipitaceae</taxon>
        <taxon>Metarhizium</taxon>
    </lineage>
</organism>
<evidence type="ECO:0000256" key="2">
    <source>
        <dbReference type="ARBA" id="ARBA00038211"/>
    </source>
</evidence>
<dbReference type="eggNOG" id="KOG4720">
    <property type="taxonomic scope" value="Eukaryota"/>
</dbReference>
<gene>
    <name evidence="4" type="ORF">X797_008693</name>
</gene>
<accession>A0A014N0E0</accession>
<dbReference type="AlphaFoldDB" id="A0A014N0E0"/>
<dbReference type="InterPro" id="IPR011009">
    <property type="entry name" value="Kinase-like_dom_sf"/>
</dbReference>
<dbReference type="GO" id="GO:0004305">
    <property type="term" value="F:ethanolamine kinase activity"/>
    <property type="evidence" value="ECO:0007669"/>
    <property type="project" value="UniProtKB-EC"/>
</dbReference>
<comment type="pathway">
    <text evidence="1">Phospholipid metabolism; phosphatidylethanolamine biosynthesis; phosphatidylethanolamine from ethanolamine: step 1/3.</text>
</comment>
<dbReference type="PANTHER" id="PTHR22603">
    <property type="entry name" value="CHOLINE/ETHANOALAMINE KINASE"/>
    <property type="match status" value="1"/>
</dbReference>
<comment type="caution">
    <text evidence="4">The sequence shown here is derived from an EMBL/GenBank/DDBJ whole genome shotgun (WGS) entry which is preliminary data.</text>
</comment>
<dbReference type="PANTHER" id="PTHR22603:SF66">
    <property type="entry name" value="ETHANOLAMINE KINASE"/>
    <property type="match status" value="1"/>
</dbReference>